<feature type="transmembrane region" description="Helical" evidence="7">
    <location>
        <begin position="160"/>
        <end position="180"/>
    </location>
</feature>
<reference evidence="8 9" key="1">
    <citation type="submission" date="2017-04" db="EMBL/GenBank/DDBJ databases">
        <title>Whole genome sequence of Bdellovibrio bacteriovorus strain SSB218315.</title>
        <authorList>
            <person name="Oyedara O."/>
            <person name="Rodriguez-Perez M.A."/>
        </authorList>
    </citation>
    <scope>NUCLEOTIDE SEQUENCE [LARGE SCALE GENOMIC DNA]</scope>
    <source>
        <strain evidence="8 9">SSB218315</strain>
    </source>
</reference>
<dbReference type="GO" id="GO:0042158">
    <property type="term" value="P:lipoprotein biosynthetic process"/>
    <property type="evidence" value="ECO:0007669"/>
    <property type="project" value="InterPro"/>
</dbReference>
<keyword evidence="8" id="KW-0012">Acyltransferase</keyword>
<dbReference type="GO" id="GO:0005886">
    <property type="term" value="C:plasma membrane"/>
    <property type="evidence" value="ECO:0007669"/>
    <property type="project" value="InterPro"/>
</dbReference>
<evidence type="ECO:0000256" key="6">
    <source>
        <dbReference type="ARBA" id="ARBA00023136"/>
    </source>
</evidence>
<dbReference type="PANTHER" id="PTHR30589">
    <property type="entry name" value="PROLIPOPROTEIN DIACYLGLYCERYL TRANSFERASE"/>
    <property type="match status" value="1"/>
</dbReference>
<dbReference type="GO" id="GO:0016746">
    <property type="term" value="F:acyltransferase activity"/>
    <property type="evidence" value="ECO:0007669"/>
    <property type="project" value="UniProtKB-KW"/>
</dbReference>
<evidence type="ECO:0000256" key="7">
    <source>
        <dbReference type="SAM" id="Phobius"/>
    </source>
</evidence>
<accession>A0A1Z3N545</accession>
<evidence type="ECO:0000256" key="4">
    <source>
        <dbReference type="ARBA" id="ARBA00022692"/>
    </source>
</evidence>
<protein>
    <submittedName>
        <fullName evidence="8">Diacylglycerol O-acyltransferase</fullName>
    </submittedName>
</protein>
<keyword evidence="3 8" id="KW-0808">Transferase</keyword>
<evidence type="ECO:0000313" key="9">
    <source>
        <dbReference type="Proteomes" id="UP000197003"/>
    </source>
</evidence>
<dbReference type="AlphaFoldDB" id="A0A1Z3N545"/>
<sequence>MFPFIPLSSTLNVPTYYLVLSLTVCLCLIWISARADKFELSRKVALDLSLIIMVTGFIGGRLLHVFYENFEHYQEDFTRIFYFWNGGFVFYGGAILAGLCCLLYMIFVARVQFEDYLDLFAPVLSFAYVLGRVACLLAGCCYGGSCDLPWAVNGLHPTQAYASLWELGVLFILLGTETTAQALRPKLLKNPGSIFFLWMVLHGMGRLLMEAFRDDFRGPSLGLSISSWISLTIMALGLFLIIRRPARRS</sequence>
<keyword evidence="5 7" id="KW-1133">Transmembrane helix</keyword>
<keyword evidence="4 7" id="KW-0812">Transmembrane</keyword>
<evidence type="ECO:0000256" key="2">
    <source>
        <dbReference type="ARBA" id="ARBA00022475"/>
    </source>
</evidence>
<dbReference type="OrthoDB" id="5291943at2"/>
<feature type="transmembrane region" description="Helical" evidence="7">
    <location>
        <begin position="15"/>
        <end position="33"/>
    </location>
</feature>
<comment type="similarity">
    <text evidence="1">Belongs to the Lgt family.</text>
</comment>
<keyword evidence="2" id="KW-1003">Cell membrane</keyword>
<dbReference type="PANTHER" id="PTHR30589:SF0">
    <property type="entry name" value="PHOSPHATIDYLGLYCEROL--PROLIPOPROTEIN DIACYLGLYCERYL TRANSFERASE"/>
    <property type="match status" value="1"/>
</dbReference>
<evidence type="ECO:0000256" key="3">
    <source>
        <dbReference type="ARBA" id="ARBA00022679"/>
    </source>
</evidence>
<feature type="transmembrane region" description="Helical" evidence="7">
    <location>
        <begin position="119"/>
        <end position="145"/>
    </location>
</feature>
<organism evidence="8 9">
    <name type="scientific">Bdellovibrio bacteriovorus</name>
    <dbReference type="NCBI Taxonomy" id="959"/>
    <lineage>
        <taxon>Bacteria</taxon>
        <taxon>Pseudomonadati</taxon>
        <taxon>Bdellovibrionota</taxon>
        <taxon>Bdellovibrionia</taxon>
        <taxon>Bdellovibrionales</taxon>
        <taxon>Pseudobdellovibrionaceae</taxon>
        <taxon>Bdellovibrio</taxon>
    </lineage>
</organism>
<dbReference type="Pfam" id="PF01790">
    <property type="entry name" value="LGT"/>
    <property type="match status" value="1"/>
</dbReference>
<name>A0A1Z3N545_BDEBC</name>
<proteinExistence type="inferred from homology"/>
<evidence type="ECO:0000256" key="5">
    <source>
        <dbReference type="ARBA" id="ARBA00022989"/>
    </source>
</evidence>
<feature type="transmembrane region" description="Helical" evidence="7">
    <location>
        <begin position="192"/>
        <end position="209"/>
    </location>
</feature>
<gene>
    <name evidence="8" type="ORF">B9G79_02580</name>
</gene>
<dbReference type="EMBL" id="CP020946">
    <property type="protein sequence ID" value="ASD62531.1"/>
    <property type="molecule type" value="Genomic_DNA"/>
</dbReference>
<evidence type="ECO:0000256" key="1">
    <source>
        <dbReference type="ARBA" id="ARBA00007150"/>
    </source>
</evidence>
<dbReference type="GO" id="GO:0008961">
    <property type="term" value="F:phosphatidylglycerol-prolipoprotein diacylglyceryl transferase activity"/>
    <property type="evidence" value="ECO:0007669"/>
    <property type="project" value="InterPro"/>
</dbReference>
<feature type="transmembrane region" description="Helical" evidence="7">
    <location>
        <begin position="45"/>
        <end position="67"/>
    </location>
</feature>
<dbReference type="Proteomes" id="UP000197003">
    <property type="component" value="Chromosome"/>
</dbReference>
<dbReference type="InterPro" id="IPR001640">
    <property type="entry name" value="Lgt"/>
</dbReference>
<evidence type="ECO:0000313" key="8">
    <source>
        <dbReference type="EMBL" id="ASD62531.1"/>
    </source>
</evidence>
<dbReference type="RefSeq" id="WP_088564163.1">
    <property type="nucleotide sequence ID" value="NZ_CP020946.1"/>
</dbReference>
<feature type="transmembrane region" description="Helical" evidence="7">
    <location>
        <begin position="87"/>
        <end position="107"/>
    </location>
</feature>
<keyword evidence="6 7" id="KW-0472">Membrane</keyword>
<feature type="transmembrane region" description="Helical" evidence="7">
    <location>
        <begin position="221"/>
        <end position="242"/>
    </location>
</feature>